<dbReference type="Proteomes" id="UP001185092">
    <property type="component" value="Unassembled WGS sequence"/>
</dbReference>
<evidence type="ECO:0008006" key="3">
    <source>
        <dbReference type="Google" id="ProtNLM"/>
    </source>
</evidence>
<protein>
    <recommendedName>
        <fullName evidence="3">Macro domain-containing protein</fullName>
    </recommendedName>
</protein>
<dbReference type="EMBL" id="JAVDQD010000008">
    <property type="protein sequence ID" value="MDR6241438.1"/>
    <property type="molecule type" value="Genomic_DNA"/>
</dbReference>
<reference evidence="1" key="1">
    <citation type="submission" date="2023-07" db="EMBL/GenBank/DDBJ databases">
        <title>Genomic Encyclopedia of Type Strains, Phase IV (KMG-IV): sequencing the most valuable type-strain genomes for metagenomic binning, comparative biology and taxonomic classification.</title>
        <authorList>
            <person name="Goeker M."/>
        </authorList>
    </citation>
    <scope>NUCLEOTIDE SEQUENCE</scope>
    <source>
        <strain evidence="1">DSM 26174</strain>
    </source>
</reference>
<gene>
    <name evidence="1" type="ORF">HNQ88_004525</name>
</gene>
<dbReference type="PANTHER" id="PTHR35609:SF1">
    <property type="entry name" value="MACRO DOMAIN-CONTAINING PROTEIN"/>
    <property type="match status" value="1"/>
</dbReference>
<name>A0AAE4BV54_9BACT</name>
<dbReference type="RefSeq" id="WP_309942208.1">
    <property type="nucleotide sequence ID" value="NZ_AP025306.1"/>
</dbReference>
<dbReference type="PANTHER" id="PTHR35609">
    <property type="entry name" value="MACRO DOMAIN-CONTAINING PROTEIN"/>
    <property type="match status" value="1"/>
</dbReference>
<comment type="caution">
    <text evidence="1">The sequence shown here is derived from an EMBL/GenBank/DDBJ whole genome shotgun (WGS) entry which is preliminary data.</text>
</comment>
<keyword evidence="2" id="KW-1185">Reference proteome</keyword>
<evidence type="ECO:0000313" key="1">
    <source>
        <dbReference type="EMBL" id="MDR6241438.1"/>
    </source>
</evidence>
<proteinExistence type="predicted"/>
<organism evidence="1 2">
    <name type="scientific">Aureibacter tunicatorum</name>
    <dbReference type="NCBI Taxonomy" id="866807"/>
    <lineage>
        <taxon>Bacteria</taxon>
        <taxon>Pseudomonadati</taxon>
        <taxon>Bacteroidota</taxon>
        <taxon>Cytophagia</taxon>
        <taxon>Cytophagales</taxon>
        <taxon>Persicobacteraceae</taxon>
        <taxon>Aureibacter</taxon>
    </lineage>
</organism>
<dbReference type="AlphaFoldDB" id="A0AAE4BV54"/>
<sequence length="333" mass="37356">MWFNQLMGFEEISRDYVHGNISLEGNRIKSKFNGKSFQAGKLEIPALEALRKRVDLKVFAGKLKLSQVVANVQELHCDLENEGALFQAASQFNLLEMIDPDISPEKGVDIYDRDRTQGPACAVACGAGTIYRNYFAPLNGQIGQTVYDQVDCLELIGEALGNEDHQLWEMKNGYALMSLEGILNINKQISQFDEQSREALKGKLKIGIQWDTEVTLEERGHLVSQAYCSALPVAYSLIESWYWASFARVILEATYEATLWAALANFEKTGNKTVFLTLVGGGAFGNRMEWILESLMIALKKFQDTNLDVRIVSYGKSDDAVAKLIDEFMNDSY</sequence>
<evidence type="ECO:0000313" key="2">
    <source>
        <dbReference type="Proteomes" id="UP001185092"/>
    </source>
</evidence>
<accession>A0AAE4BV54</accession>